<organism evidence="1 2">
    <name type="scientific">Desulfonema magnum</name>
    <dbReference type="NCBI Taxonomy" id="45655"/>
    <lineage>
        <taxon>Bacteria</taxon>
        <taxon>Pseudomonadati</taxon>
        <taxon>Thermodesulfobacteriota</taxon>
        <taxon>Desulfobacteria</taxon>
        <taxon>Desulfobacterales</taxon>
        <taxon>Desulfococcaceae</taxon>
        <taxon>Desulfonema</taxon>
    </lineage>
</organism>
<reference evidence="1" key="1">
    <citation type="journal article" date="2021" name="Microb. Physiol.">
        <title>Proteogenomic Insights into the Physiology of Marine, Sulfate-Reducing, Filamentous Desulfonema limicola and Desulfonema magnum.</title>
        <authorList>
            <person name="Schnaars V."/>
            <person name="Wohlbrand L."/>
            <person name="Scheve S."/>
            <person name="Hinrichs C."/>
            <person name="Reinhardt R."/>
            <person name="Rabus R."/>
        </authorList>
    </citation>
    <scope>NUCLEOTIDE SEQUENCE</scope>
    <source>
        <strain evidence="1">4be13</strain>
    </source>
</reference>
<sequence>MLFLRGLTDIGPFPESVIIRKKFLAYHSVSDILSLSC</sequence>
<evidence type="ECO:0000313" key="2">
    <source>
        <dbReference type="Proteomes" id="UP000663722"/>
    </source>
</evidence>
<dbReference type="Proteomes" id="UP000663722">
    <property type="component" value="Chromosome"/>
</dbReference>
<protein>
    <submittedName>
        <fullName evidence="1">Uncharacterized protein</fullName>
    </submittedName>
</protein>
<dbReference type="AlphaFoldDB" id="A0A975BG89"/>
<name>A0A975BG89_9BACT</name>
<evidence type="ECO:0000313" key="1">
    <source>
        <dbReference type="EMBL" id="QTA84743.1"/>
    </source>
</evidence>
<dbReference type="EMBL" id="CP061800">
    <property type="protein sequence ID" value="QTA84743.1"/>
    <property type="molecule type" value="Genomic_DNA"/>
</dbReference>
<keyword evidence="2" id="KW-1185">Reference proteome</keyword>
<gene>
    <name evidence="1" type="ORF">dnm_007430</name>
</gene>
<proteinExistence type="predicted"/>
<dbReference type="KEGG" id="dmm:dnm_007430"/>
<accession>A0A975BG89</accession>